<dbReference type="Pfam" id="PF12821">
    <property type="entry name" value="ThrE_2"/>
    <property type="match status" value="1"/>
</dbReference>
<dbReference type="InterPro" id="IPR024528">
    <property type="entry name" value="ThrE_2"/>
</dbReference>
<evidence type="ECO:0000256" key="2">
    <source>
        <dbReference type="ARBA" id="ARBA00022475"/>
    </source>
</evidence>
<evidence type="ECO:0000256" key="6">
    <source>
        <dbReference type="ARBA" id="ARBA00034125"/>
    </source>
</evidence>
<evidence type="ECO:0000313" key="10">
    <source>
        <dbReference type="EMBL" id="MBC8558213.1"/>
    </source>
</evidence>
<keyword evidence="2" id="KW-1003">Cell membrane</keyword>
<feature type="transmembrane region" description="Helical" evidence="7">
    <location>
        <begin position="307"/>
        <end position="328"/>
    </location>
</feature>
<feature type="transmembrane region" description="Helical" evidence="7">
    <location>
        <begin position="202"/>
        <end position="226"/>
    </location>
</feature>
<keyword evidence="11" id="KW-1185">Reference proteome</keyword>
<keyword evidence="5 7" id="KW-0472">Membrane</keyword>
<accession>A0ABR7MWL8</accession>
<evidence type="ECO:0000256" key="7">
    <source>
        <dbReference type="SAM" id="Phobius"/>
    </source>
</evidence>
<feature type="transmembrane region" description="Helical" evidence="7">
    <location>
        <begin position="388"/>
        <end position="408"/>
    </location>
</feature>
<comment type="similarity">
    <text evidence="6">Belongs to the ThrE exporter (TC 2.A.79) family.</text>
</comment>
<evidence type="ECO:0000256" key="5">
    <source>
        <dbReference type="ARBA" id="ARBA00023136"/>
    </source>
</evidence>
<dbReference type="EMBL" id="JACRSW010000035">
    <property type="protein sequence ID" value="MBC8558213.1"/>
    <property type="molecule type" value="Genomic_DNA"/>
</dbReference>
<keyword evidence="4 7" id="KW-1133">Transmembrane helix</keyword>
<feature type="transmembrane region" description="Helical" evidence="7">
    <location>
        <begin position="238"/>
        <end position="260"/>
    </location>
</feature>
<comment type="subcellular location">
    <subcellularLocation>
        <location evidence="1">Cell membrane</location>
        <topology evidence="1">Multi-pass membrane protein</topology>
    </subcellularLocation>
</comment>
<gene>
    <name evidence="10" type="ORF">H8700_10925</name>
</gene>
<dbReference type="PANTHER" id="PTHR34390">
    <property type="entry name" value="UPF0442 PROTEIN YJJB-RELATED"/>
    <property type="match status" value="1"/>
</dbReference>
<organism evidence="10 11">
    <name type="scientific">Jutongia hominis</name>
    <dbReference type="NCBI Taxonomy" id="2763664"/>
    <lineage>
        <taxon>Bacteria</taxon>
        <taxon>Bacillati</taxon>
        <taxon>Bacillota</taxon>
        <taxon>Clostridia</taxon>
        <taxon>Lachnospirales</taxon>
        <taxon>Lachnospiraceae</taxon>
        <taxon>Jutongia</taxon>
    </lineage>
</organism>
<feature type="domain" description="Threonine/Serine exporter ThrE" evidence="9">
    <location>
        <begin position="316"/>
        <end position="442"/>
    </location>
</feature>
<evidence type="ECO:0000259" key="8">
    <source>
        <dbReference type="Pfam" id="PF06738"/>
    </source>
</evidence>
<feature type="transmembrane region" description="Helical" evidence="7">
    <location>
        <begin position="272"/>
        <end position="295"/>
    </location>
</feature>
<evidence type="ECO:0000259" key="9">
    <source>
        <dbReference type="Pfam" id="PF12821"/>
    </source>
</evidence>
<comment type="caution">
    <text evidence="10">The sequence shown here is derived from an EMBL/GenBank/DDBJ whole genome shotgun (WGS) entry which is preliminary data.</text>
</comment>
<name>A0ABR7MWL8_9FIRM</name>
<proteinExistence type="inferred from homology"/>
<feature type="transmembrane region" description="Helical" evidence="7">
    <location>
        <begin position="359"/>
        <end position="376"/>
    </location>
</feature>
<reference evidence="10 11" key="1">
    <citation type="submission" date="2020-08" db="EMBL/GenBank/DDBJ databases">
        <title>Genome public.</title>
        <authorList>
            <person name="Liu C."/>
            <person name="Sun Q."/>
        </authorList>
    </citation>
    <scope>NUCLEOTIDE SEQUENCE [LARGE SCALE GENOMIC DNA]</scope>
    <source>
        <strain evidence="10 11">BX3</strain>
    </source>
</reference>
<evidence type="ECO:0000256" key="3">
    <source>
        <dbReference type="ARBA" id="ARBA00022692"/>
    </source>
</evidence>
<dbReference type="InterPro" id="IPR050539">
    <property type="entry name" value="ThrE_Dicarb/AminoAcid_Exp"/>
</dbReference>
<dbReference type="Pfam" id="PF06738">
    <property type="entry name" value="ThrE"/>
    <property type="match status" value="1"/>
</dbReference>
<dbReference type="Proteomes" id="UP000637513">
    <property type="component" value="Unassembled WGS sequence"/>
</dbReference>
<feature type="transmembrane region" description="Helical" evidence="7">
    <location>
        <begin position="158"/>
        <end position="190"/>
    </location>
</feature>
<dbReference type="RefSeq" id="WP_249305661.1">
    <property type="nucleotide sequence ID" value="NZ_JACRSW010000035.1"/>
</dbReference>
<evidence type="ECO:0000256" key="1">
    <source>
        <dbReference type="ARBA" id="ARBA00004651"/>
    </source>
</evidence>
<dbReference type="PANTHER" id="PTHR34390:SF2">
    <property type="entry name" value="SUCCINATE TRANSPORTER SUBUNIT YJJP-RELATED"/>
    <property type="match status" value="1"/>
</dbReference>
<feature type="domain" description="Threonine/serine exporter-like N-terminal" evidence="8">
    <location>
        <begin position="48"/>
        <end position="291"/>
    </location>
</feature>
<keyword evidence="3 7" id="KW-0812">Transmembrane</keyword>
<sequence length="452" mass="49056">MKSITYKTNQTEPVTVKKNHMDILWHNYTDKKDKTPILRAPLPAKASIVGRVGIMMLACGTGAWRVRSSMNTLSELMNMTCTVDIGLMSINYTCFDGNDSFNQSLCLTNTGVNTSQLNRLEKFVTHFHEKELVQSCEAIHSALDDIEKVHGLYSPTTLAFAAALACSAFTFLLGGGIVEMLCAFAGAGIGNYIRGKLSRKHLTLFLCIISSVSAACLSYTALLKLLELIFSVKLQHEAGYICSMLFIIPGFPFITSGIDLAKLDMRSGTERLAYALIIVTVSTMTAWILAMLLGLRPIPFLPLNLALWQRILFRLIAGFCGVFGFSIMFNSPARLATAASIIGAISNTLRLELIDLCALPPAAAAAIGAFLAGILASTLKGVAGYPRISITVPSIVIMIPGLYLYKGFYNLGIMNLTSAASWLASALLIILALPLGLIFARIMTDKTFRYCT</sequence>
<protein>
    <submittedName>
        <fullName evidence="10">Threonine/serine exporter family protein</fullName>
    </submittedName>
</protein>
<feature type="transmembrane region" description="Helical" evidence="7">
    <location>
        <begin position="420"/>
        <end position="440"/>
    </location>
</feature>
<evidence type="ECO:0000313" key="11">
    <source>
        <dbReference type="Proteomes" id="UP000637513"/>
    </source>
</evidence>
<evidence type="ECO:0000256" key="4">
    <source>
        <dbReference type="ARBA" id="ARBA00022989"/>
    </source>
</evidence>
<dbReference type="InterPro" id="IPR010619">
    <property type="entry name" value="ThrE-like_N"/>
</dbReference>